<dbReference type="GeneID" id="302269842"/>
<dbReference type="PANTHER" id="PTHR36449">
    <property type="entry name" value="ACETYLTRANSFERASE-RELATED"/>
    <property type="match status" value="1"/>
</dbReference>
<dbReference type="AlphaFoldDB" id="A0A378QG28"/>
<dbReference type="EMBL" id="UGQC01000001">
    <property type="protein sequence ID" value="STY99856.1"/>
    <property type="molecule type" value="Genomic_DNA"/>
</dbReference>
<evidence type="ECO:0000256" key="3">
    <source>
        <dbReference type="ARBA" id="ARBA00022679"/>
    </source>
</evidence>
<sequence>MYEVVALGKNHDRARFDCGDDELNRYLSQYASQHAKKGISKTYVLIDDGNPNEVLGFYCMGAYALDNSGRVLAGYPNEIPACLIGRFAINKAMQGKSLANHLFAHAFAHIAKTAKIMGLAYVVVDLKRDELAPFLSKNGVSKTKRT</sequence>
<keyword evidence="6" id="KW-1185">Reference proteome</keyword>
<dbReference type="Gene3D" id="3.40.630.30">
    <property type="match status" value="1"/>
</dbReference>
<dbReference type="RefSeq" id="WP_115247550.1">
    <property type="nucleotide sequence ID" value="NZ_UGQC01000001.1"/>
</dbReference>
<proteinExistence type="inferred from homology"/>
<organism evidence="5 6">
    <name type="scientific">Moraxella lacunata</name>
    <dbReference type="NCBI Taxonomy" id="477"/>
    <lineage>
        <taxon>Bacteria</taxon>
        <taxon>Pseudomonadati</taxon>
        <taxon>Pseudomonadota</taxon>
        <taxon>Gammaproteobacteria</taxon>
        <taxon>Moraxellales</taxon>
        <taxon>Moraxellaceae</taxon>
        <taxon>Moraxella</taxon>
    </lineage>
</organism>
<accession>A0A378QG28</accession>
<evidence type="ECO:0000256" key="1">
    <source>
        <dbReference type="ARBA" id="ARBA00009342"/>
    </source>
</evidence>
<evidence type="ECO:0000313" key="5">
    <source>
        <dbReference type="EMBL" id="STY99856.1"/>
    </source>
</evidence>
<evidence type="ECO:0000313" key="6">
    <source>
        <dbReference type="Proteomes" id="UP000254107"/>
    </source>
</evidence>
<keyword evidence="4" id="KW-0012">Acyltransferase</keyword>
<keyword evidence="3" id="KW-0808">Transferase</keyword>
<protein>
    <recommendedName>
        <fullName evidence="7">N-acetyltransferase domain-containing protein</fullName>
    </recommendedName>
</protein>
<evidence type="ECO:0000256" key="4">
    <source>
        <dbReference type="ARBA" id="ARBA00023315"/>
    </source>
</evidence>
<gene>
    <name evidence="5" type="ORF">NCTC7911_01236</name>
</gene>
<dbReference type="InterPro" id="IPR016181">
    <property type="entry name" value="Acyl_CoA_acyltransferase"/>
</dbReference>
<reference evidence="5 6" key="1">
    <citation type="submission" date="2018-06" db="EMBL/GenBank/DDBJ databases">
        <authorList>
            <consortium name="Pathogen Informatics"/>
            <person name="Doyle S."/>
        </authorList>
    </citation>
    <scope>NUCLEOTIDE SEQUENCE [LARGE SCALE GENOMIC DNA]</scope>
    <source>
        <strain evidence="5 6">NCTC7911</strain>
    </source>
</reference>
<dbReference type="Proteomes" id="UP000254107">
    <property type="component" value="Unassembled WGS sequence"/>
</dbReference>
<keyword evidence="2" id="KW-1277">Toxin-antitoxin system</keyword>
<dbReference type="GO" id="GO:0016746">
    <property type="term" value="F:acyltransferase activity"/>
    <property type="evidence" value="ECO:0007669"/>
    <property type="project" value="UniProtKB-KW"/>
</dbReference>
<name>A0A378QG28_MORLA</name>
<evidence type="ECO:0008006" key="7">
    <source>
        <dbReference type="Google" id="ProtNLM"/>
    </source>
</evidence>
<evidence type="ECO:0000256" key="2">
    <source>
        <dbReference type="ARBA" id="ARBA00022649"/>
    </source>
</evidence>
<dbReference type="PANTHER" id="PTHR36449:SF1">
    <property type="entry name" value="ACETYLTRANSFERASE"/>
    <property type="match status" value="1"/>
</dbReference>
<dbReference type="SUPFAM" id="SSF55729">
    <property type="entry name" value="Acyl-CoA N-acyltransferases (Nat)"/>
    <property type="match status" value="1"/>
</dbReference>
<comment type="similarity">
    <text evidence="1">Belongs to the acetyltransferase family. GNAT subfamily.</text>
</comment>